<reference evidence="2 3" key="1">
    <citation type="submission" date="2019-02" db="EMBL/GenBank/DDBJ databases">
        <title>Kribbella capetownensis sp. nov. and Kribbella speibonae sp. nov., isolated from soil.</title>
        <authorList>
            <person name="Curtis S.M."/>
            <person name="Norton I."/>
            <person name="Everest G.J."/>
            <person name="Meyers P.R."/>
        </authorList>
    </citation>
    <scope>NUCLEOTIDE SEQUENCE [LARGE SCALE GENOMIC DNA]</scope>
    <source>
        <strain evidence="2 3">SK5</strain>
    </source>
</reference>
<protein>
    <submittedName>
        <fullName evidence="2">Helix-turn-helix domain-containing protein</fullName>
    </submittedName>
</protein>
<dbReference type="Proteomes" id="UP000292385">
    <property type="component" value="Unassembled WGS sequence"/>
</dbReference>
<dbReference type="InterPro" id="IPR055247">
    <property type="entry name" value="InsJ-like_HTH"/>
</dbReference>
<name>A0ABY2AEM3_9ACTN</name>
<dbReference type="Pfam" id="PF13518">
    <property type="entry name" value="HTH_28"/>
    <property type="match status" value="1"/>
</dbReference>
<dbReference type="InterPro" id="IPR036388">
    <property type="entry name" value="WH-like_DNA-bd_sf"/>
</dbReference>
<organism evidence="2 3">
    <name type="scientific">Kribbella speibonae</name>
    <dbReference type="NCBI Taxonomy" id="1572660"/>
    <lineage>
        <taxon>Bacteria</taxon>
        <taxon>Bacillati</taxon>
        <taxon>Actinomycetota</taxon>
        <taxon>Actinomycetes</taxon>
        <taxon>Propionibacteriales</taxon>
        <taxon>Kribbellaceae</taxon>
        <taxon>Kribbella</taxon>
    </lineage>
</organism>
<dbReference type="Gene3D" id="1.10.10.10">
    <property type="entry name" value="Winged helix-like DNA-binding domain superfamily/Winged helix DNA-binding domain"/>
    <property type="match status" value="1"/>
</dbReference>
<evidence type="ECO:0000259" key="1">
    <source>
        <dbReference type="Pfam" id="PF13518"/>
    </source>
</evidence>
<accession>A0ABY2AEM3</accession>
<dbReference type="InterPro" id="IPR010921">
    <property type="entry name" value="Trp_repressor/repl_initiator"/>
</dbReference>
<dbReference type="RefSeq" id="WP_131460772.1">
    <property type="nucleotide sequence ID" value="NZ_SJJY01000001.1"/>
</dbReference>
<gene>
    <name evidence="2" type="ORF">E0H58_09395</name>
</gene>
<sequence>MLPELSVQEQKYQAVLAVLSDGRSVSEVAEQWGVSRQSVHAWLRRYEDEGLAGLAPRSRRPASCPRRMPAEVTCGWSSCATRIRRGTGPLVVPT</sequence>
<comment type="caution">
    <text evidence="2">The sequence shown here is derived from an EMBL/GenBank/DDBJ whole genome shotgun (WGS) entry which is preliminary data.</text>
</comment>
<dbReference type="EMBL" id="SJJY01000001">
    <property type="protein sequence ID" value="TCC28117.1"/>
    <property type="molecule type" value="Genomic_DNA"/>
</dbReference>
<keyword evidence="3" id="KW-1185">Reference proteome</keyword>
<evidence type="ECO:0000313" key="3">
    <source>
        <dbReference type="Proteomes" id="UP000292385"/>
    </source>
</evidence>
<feature type="domain" description="Insertion element IS150 protein InsJ-like helix-turn-helix" evidence="1">
    <location>
        <begin position="10"/>
        <end position="62"/>
    </location>
</feature>
<evidence type="ECO:0000313" key="2">
    <source>
        <dbReference type="EMBL" id="TCC28117.1"/>
    </source>
</evidence>
<dbReference type="SUPFAM" id="SSF48295">
    <property type="entry name" value="TrpR-like"/>
    <property type="match status" value="1"/>
</dbReference>
<proteinExistence type="predicted"/>